<proteinExistence type="predicted"/>
<gene>
    <name evidence="2" type="primary">LOC106749168</name>
</gene>
<sequence>MAGLRHMCTSLTSRMRERRCLCDNIVTESPRKKTNVEGEENETSAPVLLKDHFVENNLSRLYEGRKKTTKTQVQTFVREDCNEELTENLLIDATPSRSAVRRLEK</sequence>
<accession>A0A6P3Y0G9</accession>
<reference evidence="2" key="1">
    <citation type="submission" date="2025-08" db="UniProtKB">
        <authorList>
            <consortium name="RefSeq"/>
        </authorList>
    </citation>
    <scope>IDENTIFICATION</scope>
</reference>
<dbReference type="AlphaFoldDB" id="A0A6P3Y0G9"/>
<dbReference type="GeneID" id="106749168"/>
<dbReference type="Proteomes" id="UP000515204">
    <property type="component" value="Unplaced"/>
</dbReference>
<protein>
    <submittedName>
        <fullName evidence="2">Uncharacterized protein LOC106749168</fullName>
    </submittedName>
</protein>
<name>A0A6P3Y0G9_DINQU</name>
<evidence type="ECO:0000313" key="2">
    <source>
        <dbReference type="RefSeq" id="XP_014483817.1"/>
    </source>
</evidence>
<dbReference type="RefSeq" id="XP_014483817.1">
    <property type="nucleotide sequence ID" value="XM_014628331.1"/>
</dbReference>
<keyword evidence="1" id="KW-1185">Reference proteome</keyword>
<organism evidence="1 2">
    <name type="scientific">Dinoponera quadriceps</name>
    <name type="common">South American ant</name>
    <dbReference type="NCBI Taxonomy" id="609295"/>
    <lineage>
        <taxon>Eukaryota</taxon>
        <taxon>Metazoa</taxon>
        <taxon>Ecdysozoa</taxon>
        <taxon>Arthropoda</taxon>
        <taxon>Hexapoda</taxon>
        <taxon>Insecta</taxon>
        <taxon>Pterygota</taxon>
        <taxon>Neoptera</taxon>
        <taxon>Endopterygota</taxon>
        <taxon>Hymenoptera</taxon>
        <taxon>Apocrita</taxon>
        <taxon>Aculeata</taxon>
        <taxon>Formicoidea</taxon>
        <taxon>Formicidae</taxon>
        <taxon>Ponerinae</taxon>
        <taxon>Ponerini</taxon>
        <taxon>Dinoponera</taxon>
    </lineage>
</organism>
<evidence type="ECO:0000313" key="1">
    <source>
        <dbReference type="Proteomes" id="UP000515204"/>
    </source>
</evidence>
<dbReference type="KEGG" id="dqu:106749168"/>